<dbReference type="Proteomes" id="UP000722125">
    <property type="component" value="Unassembled WGS sequence"/>
</dbReference>
<dbReference type="InterPro" id="IPR034660">
    <property type="entry name" value="DinB/YfiT-like"/>
</dbReference>
<dbReference type="EMBL" id="JAHBOH010000001">
    <property type="protein sequence ID" value="MBT0992711.1"/>
    <property type="molecule type" value="Genomic_DNA"/>
</dbReference>
<reference evidence="1 2" key="1">
    <citation type="submission" date="2021-05" db="EMBL/GenBank/DDBJ databases">
        <title>Description of Cellulomonas sp. DKR-3 sp. nov.</title>
        <authorList>
            <person name="Dahal R.H."/>
            <person name="Chaudhary D.K."/>
        </authorList>
    </citation>
    <scope>NUCLEOTIDE SEQUENCE [LARGE SCALE GENOMIC DNA]</scope>
    <source>
        <strain evidence="1 2">DKR-3</strain>
    </source>
</reference>
<dbReference type="InterPro" id="IPR007061">
    <property type="entry name" value="MST-like"/>
</dbReference>
<name>A0ABS5TUA1_9CELL</name>
<sequence>MTDDEVLDERAVLRRYLQAARDTLVWKLEGLDERQARWPHTPTGTNLLGLVKHAAGVEADYFGVTFGRPWPGPPMPWTDESAPPNTDMWATTEETTAGIVALYRSVWAFADELIATAPLDTRGRVPWWPEERATVTLRQVVVHTTYDLSRHAGHADILRELTDGAAGLRADVSNLPDQSAQDWADYVTRLRGVAESFPPGT</sequence>
<protein>
    <submittedName>
        <fullName evidence="1">DUF664 domain-containing protein</fullName>
    </submittedName>
</protein>
<organism evidence="1 2">
    <name type="scientific">Cellulomonas fulva</name>
    <dbReference type="NCBI Taxonomy" id="2835530"/>
    <lineage>
        <taxon>Bacteria</taxon>
        <taxon>Bacillati</taxon>
        <taxon>Actinomycetota</taxon>
        <taxon>Actinomycetes</taxon>
        <taxon>Micrococcales</taxon>
        <taxon>Cellulomonadaceae</taxon>
        <taxon>Cellulomonas</taxon>
    </lineage>
</organism>
<dbReference type="SUPFAM" id="SSF109854">
    <property type="entry name" value="DinB/YfiT-like putative metalloenzymes"/>
    <property type="match status" value="1"/>
</dbReference>
<keyword evidence="2" id="KW-1185">Reference proteome</keyword>
<gene>
    <name evidence="1" type="ORF">KIN34_00200</name>
</gene>
<dbReference type="Pfam" id="PF04978">
    <property type="entry name" value="MST"/>
    <property type="match status" value="1"/>
</dbReference>
<dbReference type="RefSeq" id="WP_214345722.1">
    <property type="nucleotide sequence ID" value="NZ_JAHBOH010000001.1"/>
</dbReference>
<proteinExistence type="predicted"/>
<comment type="caution">
    <text evidence="1">The sequence shown here is derived from an EMBL/GenBank/DDBJ whole genome shotgun (WGS) entry which is preliminary data.</text>
</comment>
<evidence type="ECO:0000313" key="2">
    <source>
        <dbReference type="Proteomes" id="UP000722125"/>
    </source>
</evidence>
<dbReference type="Gene3D" id="1.20.120.450">
    <property type="entry name" value="dinb family like domain"/>
    <property type="match status" value="1"/>
</dbReference>
<evidence type="ECO:0000313" key="1">
    <source>
        <dbReference type="EMBL" id="MBT0992711.1"/>
    </source>
</evidence>
<accession>A0ABS5TUA1</accession>